<dbReference type="Proteomes" id="UP000326994">
    <property type="component" value="Unassembled WGS sequence"/>
</dbReference>
<evidence type="ECO:0000313" key="2">
    <source>
        <dbReference type="Proteomes" id="UP000326994"/>
    </source>
</evidence>
<organism evidence="1 2">
    <name type="scientific">Patiriisocius marinistellae</name>
    <dbReference type="NCBI Taxonomy" id="2494560"/>
    <lineage>
        <taxon>Bacteria</taxon>
        <taxon>Pseudomonadati</taxon>
        <taxon>Bacteroidota</taxon>
        <taxon>Flavobacteriia</taxon>
        <taxon>Flavobacteriales</taxon>
        <taxon>Flavobacteriaceae</taxon>
        <taxon>Patiriisocius</taxon>
    </lineage>
</organism>
<accession>A0A5J4G0Z0</accession>
<reference evidence="1 2" key="1">
    <citation type="submission" date="2019-08" db="EMBL/GenBank/DDBJ databases">
        <title>Ulvibacter marinistellae sp. nov., isolated from a starfish, Patiria pectinifera.</title>
        <authorList>
            <person name="Kawano K."/>
            <person name="Ushijima N."/>
            <person name="Kihara M."/>
            <person name="Itoh H."/>
        </authorList>
    </citation>
    <scope>NUCLEOTIDE SEQUENCE [LARGE SCALE GENOMIC DNA]</scope>
    <source>
        <strain evidence="1 2">KK4</strain>
    </source>
</reference>
<dbReference type="RefSeq" id="WP_151893613.1">
    <property type="nucleotide sequence ID" value="NZ_BKCF01000001.1"/>
</dbReference>
<keyword evidence="2" id="KW-1185">Reference proteome</keyword>
<evidence type="ECO:0008006" key="3">
    <source>
        <dbReference type="Google" id="ProtNLM"/>
    </source>
</evidence>
<dbReference type="OrthoDB" id="1436620at2"/>
<name>A0A5J4G0Z0_9FLAO</name>
<dbReference type="Pfam" id="PF10677">
    <property type="entry name" value="DUF2490"/>
    <property type="match status" value="1"/>
</dbReference>
<sequence length="221" mass="26589">MRYLISILIFILSSTISWTQENFIMYVEPQIEVEHSVNNLYSINFSVENRNLLYKNNEQQFVVKQIDIGHVSQFELSVNQLIGVGIKYRFKKVFNINEENELRLLQVYKWKNTWHNHNIKNRLRTEQRFYKSTFKNRLRYELGTAFLINQLSNSYIKLETEALFEIAKTQKPEYEQRLTTLYGFKLKKDKVVEVGTQYRLADYTQNLNHELFLVLKLEIDL</sequence>
<dbReference type="EMBL" id="BKCF01000001">
    <property type="protein sequence ID" value="GEQ85711.1"/>
    <property type="molecule type" value="Genomic_DNA"/>
</dbReference>
<dbReference type="InterPro" id="IPR019619">
    <property type="entry name" value="DUF2490"/>
</dbReference>
<dbReference type="AlphaFoldDB" id="A0A5J4G0Z0"/>
<comment type="caution">
    <text evidence="1">The sequence shown here is derived from an EMBL/GenBank/DDBJ whole genome shotgun (WGS) entry which is preliminary data.</text>
</comment>
<gene>
    <name evidence="1" type="ORF">ULMS_12190</name>
</gene>
<evidence type="ECO:0000313" key="1">
    <source>
        <dbReference type="EMBL" id="GEQ85711.1"/>
    </source>
</evidence>
<protein>
    <recommendedName>
        <fullName evidence="3">DUF2490 domain-containing protein</fullName>
    </recommendedName>
</protein>
<proteinExistence type="predicted"/>